<dbReference type="EMBL" id="CP134537">
    <property type="protein sequence ID" value="WNH10245.1"/>
    <property type="molecule type" value="Genomic_DNA"/>
</dbReference>
<dbReference type="Pfam" id="PF00535">
    <property type="entry name" value="Glycos_transf_2"/>
    <property type="match status" value="1"/>
</dbReference>
<protein>
    <submittedName>
        <fullName evidence="2">Glycosyltransferase</fullName>
        <ecNumber evidence="2">2.4.-.-</ecNumber>
    </submittedName>
</protein>
<dbReference type="CDD" id="cd00761">
    <property type="entry name" value="Glyco_tranf_GTA_type"/>
    <property type="match status" value="1"/>
</dbReference>
<dbReference type="Proteomes" id="UP001302806">
    <property type="component" value="Chromosome"/>
</dbReference>
<feature type="domain" description="Glycosyltransferase 2-like" evidence="1">
    <location>
        <begin position="4"/>
        <end position="166"/>
    </location>
</feature>
<dbReference type="RefSeq" id="WP_415866555.1">
    <property type="nucleotide sequence ID" value="NZ_CP134537.1"/>
</dbReference>
<dbReference type="PANTHER" id="PTHR22916">
    <property type="entry name" value="GLYCOSYLTRANSFERASE"/>
    <property type="match status" value="1"/>
</dbReference>
<gene>
    <name evidence="2" type="ORF">RHP51_06075</name>
</gene>
<name>A0ABY9XWJ7_9FLAO</name>
<dbReference type="EC" id="2.4.-.-" evidence="2"/>
<proteinExistence type="predicted"/>
<evidence type="ECO:0000259" key="1">
    <source>
        <dbReference type="Pfam" id="PF00535"/>
    </source>
</evidence>
<dbReference type="PANTHER" id="PTHR22916:SF3">
    <property type="entry name" value="UDP-GLCNAC:BETAGAL BETA-1,3-N-ACETYLGLUCOSAMINYLTRANSFERASE-LIKE PROTEIN 1"/>
    <property type="match status" value="1"/>
</dbReference>
<accession>A0ABY9XWJ7</accession>
<evidence type="ECO:0000313" key="2">
    <source>
        <dbReference type="EMBL" id="WNH10245.1"/>
    </source>
</evidence>
<keyword evidence="2" id="KW-0808">Transferase</keyword>
<keyword evidence="2" id="KW-0328">Glycosyltransferase</keyword>
<dbReference type="InterPro" id="IPR029044">
    <property type="entry name" value="Nucleotide-diphossugar_trans"/>
</dbReference>
<sequence>MLLTIIIPVYNVQDYLKKCIDSLFIQDLNTNEYEVIAVNDGSTDNSLNTLKKIQENYNSLKIITQNNQGLSVARNTGMKHATGDYLLFVDADDYILENSLRKTLIIAQQNQLDILEFAASGVTEEGREVYVSQNSSNGKVMTGEQYLSNIKYMSSACNKLYNRVFLNNHEFRFMPNVYIEDIEFNTRVVFKASRIQATDKIVAHFLQRDGSITRTKNLAKTKKMIYDIHKVLTSINTFNESVITPNSTLYIPVKKTTCSLITTMLLRVLKDIDDYTIKRDIFDMLKKQELYPLPYKTGDQLKDKFRVLVNQNILFSIICKFYCFKNKLYGSA</sequence>
<dbReference type="GO" id="GO:0016757">
    <property type="term" value="F:glycosyltransferase activity"/>
    <property type="evidence" value="ECO:0007669"/>
    <property type="project" value="UniProtKB-KW"/>
</dbReference>
<evidence type="ECO:0000313" key="3">
    <source>
        <dbReference type="Proteomes" id="UP001302806"/>
    </source>
</evidence>
<organism evidence="2 3">
    <name type="scientific">Thalassobellus suaedae</name>
    <dbReference type="NCBI Taxonomy" id="3074124"/>
    <lineage>
        <taxon>Bacteria</taxon>
        <taxon>Pseudomonadati</taxon>
        <taxon>Bacteroidota</taxon>
        <taxon>Flavobacteriia</taxon>
        <taxon>Flavobacteriales</taxon>
        <taxon>Flavobacteriaceae</taxon>
        <taxon>Thalassobellus</taxon>
    </lineage>
</organism>
<dbReference type="InterPro" id="IPR001173">
    <property type="entry name" value="Glyco_trans_2-like"/>
</dbReference>
<dbReference type="Gene3D" id="3.90.550.10">
    <property type="entry name" value="Spore Coat Polysaccharide Biosynthesis Protein SpsA, Chain A"/>
    <property type="match status" value="1"/>
</dbReference>
<dbReference type="SUPFAM" id="SSF53448">
    <property type="entry name" value="Nucleotide-diphospho-sugar transferases"/>
    <property type="match status" value="1"/>
</dbReference>
<reference evidence="2 3" key="1">
    <citation type="submission" date="2023-09" db="EMBL/GenBank/DDBJ databases">
        <title>Thalassobella suaedae gen. nov., sp. nov., a marine bacterium of the family Flavobacteriaceae isolated from a halophyte Suaeda japonica.</title>
        <authorList>
            <person name="Lee S.Y."/>
            <person name="Hwang C.Y."/>
        </authorList>
    </citation>
    <scope>NUCLEOTIDE SEQUENCE [LARGE SCALE GENOMIC DNA]</scope>
    <source>
        <strain evidence="2 3">HL-DH14</strain>
    </source>
</reference>